<evidence type="ECO:0000313" key="4">
    <source>
        <dbReference type="Proteomes" id="UP001476798"/>
    </source>
</evidence>
<comment type="caution">
    <text evidence="3">The sequence shown here is derived from an EMBL/GenBank/DDBJ whole genome shotgun (WGS) entry which is preliminary data.</text>
</comment>
<organism evidence="3 4">
    <name type="scientific">Goodea atripinnis</name>
    <dbReference type="NCBI Taxonomy" id="208336"/>
    <lineage>
        <taxon>Eukaryota</taxon>
        <taxon>Metazoa</taxon>
        <taxon>Chordata</taxon>
        <taxon>Craniata</taxon>
        <taxon>Vertebrata</taxon>
        <taxon>Euteleostomi</taxon>
        <taxon>Actinopterygii</taxon>
        <taxon>Neopterygii</taxon>
        <taxon>Teleostei</taxon>
        <taxon>Neoteleostei</taxon>
        <taxon>Acanthomorphata</taxon>
        <taxon>Ovalentaria</taxon>
        <taxon>Atherinomorphae</taxon>
        <taxon>Cyprinodontiformes</taxon>
        <taxon>Goodeidae</taxon>
        <taxon>Goodea</taxon>
    </lineage>
</organism>
<keyword evidence="4" id="KW-1185">Reference proteome</keyword>
<dbReference type="SMART" id="SM00060">
    <property type="entry name" value="FN3"/>
    <property type="match status" value="7"/>
</dbReference>
<gene>
    <name evidence="3" type="ORF">GOODEAATRI_019088</name>
</gene>
<proteinExistence type="predicted"/>
<dbReference type="InterPro" id="IPR003961">
    <property type="entry name" value="FN3_dom"/>
</dbReference>
<dbReference type="PROSITE" id="PS50853">
    <property type="entry name" value="FN3"/>
    <property type="match status" value="5"/>
</dbReference>
<evidence type="ECO:0000313" key="3">
    <source>
        <dbReference type="EMBL" id="MEQ2172241.1"/>
    </source>
</evidence>
<feature type="domain" description="Fibronectin type-III" evidence="2">
    <location>
        <begin position="356"/>
        <end position="445"/>
    </location>
</feature>
<dbReference type="InterPro" id="IPR050713">
    <property type="entry name" value="RTP_Phos/Ushers"/>
</dbReference>
<dbReference type="Proteomes" id="UP001476798">
    <property type="component" value="Unassembled WGS sequence"/>
</dbReference>
<dbReference type="InterPro" id="IPR036116">
    <property type="entry name" value="FN3_sf"/>
</dbReference>
<feature type="compositionally biased region" description="Polar residues" evidence="1">
    <location>
        <begin position="905"/>
        <end position="914"/>
    </location>
</feature>
<dbReference type="Gene3D" id="2.60.40.10">
    <property type="entry name" value="Immunoglobulins"/>
    <property type="match status" value="11"/>
</dbReference>
<dbReference type="Pfam" id="PF00041">
    <property type="entry name" value="fn3"/>
    <property type="match status" value="9"/>
</dbReference>
<protein>
    <recommendedName>
        <fullName evidence="2">Fibronectin type-III domain-containing protein</fullName>
    </recommendedName>
</protein>
<name>A0ABV0NMG9_9TELE</name>
<dbReference type="SUPFAM" id="SSF49265">
    <property type="entry name" value="Fibronectin type III"/>
    <property type="match status" value="10"/>
</dbReference>
<dbReference type="PANTHER" id="PTHR46957:SF2">
    <property type="entry name" value="RECEPTOR-TYPE TYROSINE-PROTEIN PHOSPHATASE BETA"/>
    <property type="match status" value="1"/>
</dbReference>
<dbReference type="EMBL" id="JAHRIO010041648">
    <property type="protein sequence ID" value="MEQ2172241.1"/>
    <property type="molecule type" value="Genomic_DNA"/>
</dbReference>
<feature type="region of interest" description="Disordered" evidence="1">
    <location>
        <begin position="897"/>
        <end position="920"/>
    </location>
</feature>
<feature type="domain" description="Fibronectin type-III" evidence="2">
    <location>
        <begin position="826"/>
        <end position="916"/>
    </location>
</feature>
<dbReference type="CDD" id="cd00063">
    <property type="entry name" value="FN3"/>
    <property type="match status" value="3"/>
</dbReference>
<feature type="domain" description="Fibronectin type-III" evidence="2">
    <location>
        <begin position="644"/>
        <end position="752"/>
    </location>
</feature>
<dbReference type="PANTHER" id="PTHR46957">
    <property type="entry name" value="CYTOKINE RECEPTOR"/>
    <property type="match status" value="1"/>
</dbReference>
<feature type="domain" description="Fibronectin type-III" evidence="2">
    <location>
        <begin position="550"/>
        <end position="643"/>
    </location>
</feature>
<evidence type="ECO:0000256" key="1">
    <source>
        <dbReference type="SAM" id="MobiDB-lite"/>
    </source>
</evidence>
<reference evidence="3 4" key="1">
    <citation type="submission" date="2021-06" db="EMBL/GenBank/DDBJ databases">
        <authorList>
            <person name="Palmer J.M."/>
        </authorList>
    </citation>
    <scope>NUCLEOTIDE SEQUENCE [LARGE SCALE GENOMIC DNA]</scope>
    <source>
        <strain evidence="3 4">GA_2019</strain>
        <tissue evidence="3">Muscle</tissue>
    </source>
</reference>
<feature type="non-terminal residue" evidence="3">
    <location>
        <position position="1"/>
    </location>
</feature>
<dbReference type="InterPro" id="IPR013783">
    <property type="entry name" value="Ig-like_fold"/>
</dbReference>
<accession>A0ABV0NMG9</accession>
<feature type="domain" description="Fibronectin type-III" evidence="2">
    <location>
        <begin position="47"/>
        <end position="136"/>
    </location>
</feature>
<evidence type="ECO:0000259" key="2">
    <source>
        <dbReference type="PROSITE" id="PS50853"/>
    </source>
</evidence>
<sequence>LLKNESLGSTTTQHTINDLTPGRLYNVTVVTEAGGLQNSKTIEARTAPSAVSNITSENNGTSLRLSWQQPEGHVDAFIVTFSNNNTFLQITTQSGDATEVEAHQLTPGSAYQVEVMSVSGTLTNQSEITVRTAPAAVVDLHIRHSDETSLSAMWNHAPSGSRDGYFLTIRHDDATVDTREVEPNMRECTFNVLTPGRWYIITVTTRSGKLNTSVSVEGRTGVSTNPILIVVVQNHSVPAGSASLVLTGLTPGTLYRLQAATVSGDLQSKSISLEAQTGESTSTVVTRFILAPAAVSKVKVANGGRSDALYVSWLPAEGVVDSYLLHLEDGKRTVHMLAVSSSSPPECSFSSLEAGRLYSVVIVTRSSGLKNTTVVYWHHAAGDLDRYVVLISYNHTILQNQSVPTGHNECTFSSLMPGRLYTVTVETWSGSYVSSVSTHGRTRESELKERNLAACGVGFFSPMVCFSVPAAVRNLSVRNTGTADLNVTWSPALGDVDHYEGGVSIDTRPVPKHISSLGFLDLIPGQVYTVTIQSQSGTLSNSNAVSGRTAPATVTALQADNGHTTHSLTVRWERPVGVYDGYSLQLLDEAGGILRNQSVVVDSQSELLEGLTAGKWYRVKMVTLSSGVPSLDAATAEGQTRPAAVQNLTVVLVNTTSLSFSWRPSDGHVDTYDLSLYHVSEATTNHRASGNRKEHQQTAGELVDRQKVGPTGNGCVFSGLQAGSLYRLLVVSWSRDMSSDSSVQSSGQTNRLTVSWQHGEGSWSSYQVLLYDASGATLGAETLGAEHRSHTFLGLIPGRLYHADVITHSGDLVNNVSEFGRTSPEPPTHLSVRQGPTNDTIELLWSGPASGDYDNFSLQWAPEDHLSIIPTHLTSCIVGGMFPGRNYNFTLMTVSGGGAKGDPTAKSQPIQRSVRTSRRS</sequence>